<name>A0A811NF18_9POAL</name>
<comment type="caution">
    <text evidence="2">The sequence shown here is derived from an EMBL/GenBank/DDBJ whole genome shotgun (WGS) entry which is preliminary data.</text>
</comment>
<feature type="compositionally biased region" description="Gly residues" evidence="1">
    <location>
        <begin position="310"/>
        <end position="320"/>
    </location>
</feature>
<dbReference type="AlphaFoldDB" id="A0A811NF18"/>
<proteinExistence type="predicted"/>
<organism evidence="2 3">
    <name type="scientific">Miscanthus lutarioriparius</name>
    <dbReference type="NCBI Taxonomy" id="422564"/>
    <lineage>
        <taxon>Eukaryota</taxon>
        <taxon>Viridiplantae</taxon>
        <taxon>Streptophyta</taxon>
        <taxon>Embryophyta</taxon>
        <taxon>Tracheophyta</taxon>
        <taxon>Spermatophyta</taxon>
        <taxon>Magnoliopsida</taxon>
        <taxon>Liliopsida</taxon>
        <taxon>Poales</taxon>
        <taxon>Poaceae</taxon>
        <taxon>PACMAD clade</taxon>
        <taxon>Panicoideae</taxon>
        <taxon>Andropogonodae</taxon>
        <taxon>Andropogoneae</taxon>
        <taxon>Saccharinae</taxon>
        <taxon>Miscanthus</taxon>
    </lineage>
</organism>
<feature type="region of interest" description="Disordered" evidence="1">
    <location>
        <begin position="296"/>
        <end position="321"/>
    </location>
</feature>
<evidence type="ECO:0000256" key="1">
    <source>
        <dbReference type="SAM" id="MobiDB-lite"/>
    </source>
</evidence>
<evidence type="ECO:0000313" key="3">
    <source>
        <dbReference type="Proteomes" id="UP000604825"/>
    </source>
</evidence>
<gene>
    <name evidence="2" type="ORF">NCGR_LOCUS14243</name>
</gene>
<feature type="compositionally biased region" description="Low complexity" evidence="1">
    <location>
        <begin position="17"/>
        <end position="30"/>
    </location>
</feature>
<protein>
    <submittedName>
        <fullName evidence="2">Uncharacterized protein</fullName>
    </submittedName>
</protein>
<sequence>MAEDKVGGSSSAGCPGTPRSARSSAPSASTARSSRLSEGIRYYVVVCIKGHLNLMSYNFNLIAADDSQRLQSLPFLYVRKLAKLQEKKFTNQLSSLNQTPVFAMLVLKITAASFRSQKRIVTGLVNELHRSKHGCQCWTELVAKFGCIILLDQFDKAEKPFVLSVARQQWNSDDGYGYGGGGGGGYSSLVLEVDIVSGDGSGRSGRYSPASRYGGGTGGRGDRFGGSDRFARYDDDRYDGGRYVDSKDTYYGAGRDRYASDRYAPAADRYSGDRYSGADHYASSGFARERSYERDVGRSNGGYYRDDPRGTGGYGRGGSRQCGWQRRRWRWPARFGGSYQIGLLHMTAPSREGSSCLR</sequence>
<dbReference type="EMBL" id="CAJGYO010000003">
    <property type="protein sequence ID" value="CAD6220821.1"/>
    <property type="molecule type" value="Genomic_DNA"/>
</dbReference>
<accession>A0A811NF18</accession>
<feature type="region of interest" description="Disordered" evidence="1">
    <location>
        <begin position="1"/>
        <end position="30"/>
    </location>
</feature>
<evidence type="ECO:0000313" key="2">
    <source>
        <dbReference type="EMBL" id="CAD6220821.1"/>
    </source>
</evidence>
<keyword evidence="3" id="KW-1185">Reference proteome</keyword>
<feature type="region of interest" description="Disordered" evidence="1">
    <location>
        <begin position="201"/>
        <end position="221"/>
    </location>
</feature>
<reference evidence="2" key="1">
    <citation type="submission" date="2020-10" db="EMBL/GenBank/DDBJ databases">
        <authorList>
            <person name="Han B."/>
            <person name="Lu T."/>
            <person name="Zhao Q."/>
            <person name="Huang X."/>
            <person name="Zhao Y."/>
        </authorList>
    </citation>
    <scope>NUCLEOTIDE SEQUENCE</scope>
</reference>
<dbReference type="Proteomes" id="UP000604825">
    <property type="component" value="Unassembled WGS sequence"/>
</dbReference>